<protein>
    <submittedName>
        <fullName evidence="2">Uncharacterized protein</fullName>
    </submittedName>
</protein>
<evidence type="ECO:0000313" key="2">
    <source>
        <dbReference type="EMBL" id="SOY78388.1"/>
    </source>
</evidence>
<dbReference type="EMBL" id="OFSN01000071">
    <property type="protein sequence ID" value="SOY78388.1"/>
    <property type="molecule type" value="Genomic_DNA"/>
</dbReference>
<organism evidence="2 3">
    <name type="scientific">Cupriavidus taiwanensis</name>
    <dbReference type="NCBI Taxonomy" id="164546"/>
    <lineage>
        <taxon>Bacteria</taxon>
        <taxon>Pseudomonadati</taxon>
        <taxon>Pseudomonadota</taxon>
        <taxon>Betaproteobacteria</taxon>
        <taxon>Burkholderiales</taxon>
        <taxon>Burkholderiaceae</taxon>
        <taxon>Cupriavidus</taxon>
    </lineage>
</organism>
<feature type="compositionally biased region" description="Low complexity" evidence="1">
    <location>
        <begin position="26"/>
        <end position="40"/>
    </location>
</feature>
<name>A0A375CTC1_9BURK</name>
<dbReference type="AlphaFoldDB" id="A0A375CTC1"/>
<reference evidence="3" key="1">
    <citation type="submission" date="2018-01" db="EMBL/GenBank/DDBJ databases">
        <authorList>
            <person name="Gaut B.S."/>
            <person name="Morton B.R."/>
            <person name="Clegg M.T."/>
            <person name="Duvall M.R."/>
        </authorList>
    </citation>
    <scope>NUCLEOTIDE SEQUENCE [LARGE SCALE GENOMIC DNA]</scope>
</reference>
<comment type="caution">
    <text evidence="2">The sequence shown here is derived from an EMBL/GenBank/DDBJ whole genome shotgun (WGS) entry which is preliminary data.</text>
</comment>
<evidence type="ECO:0000313" key="3">
    <source>
        <dbReference type="Proteomes" id="UP000257016"/>
    </source>
</evidence>
<accession>A0A375CTC1</accession>
<evidence type="ECO:0000256" key="1">
    <source>
        <dbReference type="SAM" id="MobiDB-lite"/>
    </source>
</evidence>
<gene>
    <name evidence="2" type="ORF">CBM2586_U50001</name>
</gene>
<sequence>MMHNPGKCITSWSYAAPGQRPGAGLQSASEAAKKQGAAAARPRPWCAQLPGLHGG</sequence>
<proteinExistence type="predicted"/>
<dbReference type="Proteomes" id="UP000257016">
    <property type="component" value="Unassembled WGS sequence"/>
</dbReference>
<feature type="region of interest" description="Disordered" evidence="1">
    <location>
        <begin position="1"/>
        <end position="55"/>
    </location>
</feature>